<reference evidence="3" key="2">
    <citation type="journal article" date="2018" name="Genome Biol.">
        <title>SKESA: strategic k-mer extension for scrupulous assemblies.</title>
        <authorList>
            <person name="Souvorov A."/>
            <person name="Agarwala R."/>
            <person name="Lipman D.J."/>
        </authorList>
    </citation>
    <scope>NUCLEOTIDE SEQUENCE</scope>
    <source>
        <strain evidence="3">Clostridioides</strain>
    </source>
</reference>
<dbReference type="AlphaFoldDB" id="A0A069A9A4"/>
<evidence type="ECO:0000313" key="3">
    <source>
        <dbReference type="EMBL" id="HBH2621991.1"/>
    </source>
</evidence>
<dbReference type="EMBL" id="DAEQIJ010000033">
    <property type="protein sequence ID" value="HBH2621991.1"/>
    <property type="molecule type" value="Genomic_DNA"/>
</dbReference>
<dbReference type="Proteomes" id="UP000879542">
    <property type="component" value="Unassembled WGS sequence"/>
</dbReference>
<dbReference type="EMBL" id="LK932492">
    <property type="protein sequence ID" value="CDS84721.1"/>
    <property type="molecule type" value="Genomic_DNA"/>
</dbReference>
<evidence type="ECO:0000313" key="2">
    <source>
        <dbReference type="EMBL" id="CDS92582.1"/>
    </source>
</evidence>
<dbReference type="RefSeq" id="WP_077708707.1">
    <property type="nucleotide sequence ID" value="NZ_BIWM01000001.1"/>
</dbReference>
<dbReference type="EMBL" id="LK932742">
    <property type="protein sequence ID" value="CDS92582.1"/>
    <property type="molecule type" value="Genomic_DNA"/>
</dbReference>
<accession>A0A069A9A4</accession>
<protein>
    <submittedName>
        <fullName evidence="1">Uncharacterized protein</fullName>
    </submittedName>
</protein>
<proteinExistence type="predicted"/>
<reference evidence="1" key="1">
    <citation type="submission" date="2014-07" db="EMBL/GenBank/DDBJ databases">
        <authorList>
            <person name="Monot Marc"/>
        </authorList>
    </citation>
    <scope>NUCLEOTIDE SEQUENCE</scope>
    <source>
        <strain evidence="2">7032989</strain>
    </source>
</reference>
<reference evidence="3" key="3">
    <citation type="submission" date="2021-06" db="EMBL/GenBank/DDBJ databases">
        <authorList>
            <consortium name="NCBI Pathogen Detection Project"/>
        </authorList>
    </citation>
    <scope>NUCLEOTIDE SEQUENCE</scope>
    <source>
        <strain evidence="3">Clostridioides</strain>
    </source>
</reference>
<gene>
    <name evidence="2" type="ORF">BN1095_1020002</name>
    <name evidence="1" type="ORF">BN1096_400002</name>
    <name evidence="3" type="ORF">KRQ00_003810</name>
</gene>
<organism evidence="1">
    <name type="scientific">Clostridioides difficile</name>
    <name type="common">Peptoclostridium difficile</name>
    <dbReference type="NCBI Taxonomy" id="1496"/>
    <lineage>
        <taxon>Bacteria</taxon>
        <taxon>Bacillati</taxon>
        <taxon>Bacillota</taxon>
        <taxon>Clostridia</taxon>
        <taxon>Peptostreptococcales</taxon>
        <taxon>Peptostreptococcaceae</taxon>
        <taxon>Clostridioides</taxon>
    </lineage>
</organism>
<name>A0A069A9A4_CLODI</name>
<evidence type="ECO:0000313" key="1">
    <source>
        <dbReference type="EMBL" id="CDS84721.1"/>
    </source>
</evidence>
<sequence length="85" mass="9647">MNDYKEKTEPKLNILVQSKVDILCSNSSIMNGVDTSIDIKLSLDNRVIGNLTNEDVKYEIIACFNKCLEEINRKIGSEEVINKLQ</sequence>